<feature type="compositionally biased region" description="Basic and acidic residues" evidence="1">
    <location>
        <begin position="285"/>
        <end position="300"/>
    </location>
</feature>
<dbReference type="AlphaFoldDB" id="A0A9P4TIC3"/>
<evidence type="ECO:0000313" key="2">
    <source>
        <dbReference type="EMBL" id="KAF3005091.1"/>
    </source>
</evidence>
<feature type="compositionally biased region" description="Polar residues" evidence="1">
    <location>
        <begin position="235"/>
        <end position="258"/>
    </location>
</feature>
<feature type="compositionally biased region" description="Pro residues" evidence="1">
    <location>
        <begin position="186"/>
        <end position="195"/>
    </location>
</feature>
<evidence type="ECO:0000256" key="1">
    <source>
        <dbReference type="SAM" id="MobiDB-lite"/>
    </source>
</evidence>
<sequence>MVDSATSANRLPPDLPISDRSRKFYDGTYKWDSDGFTDEHGVYREFDFHDPLAAPPTPMPPIFLYDDDDDVSHIQTLTDELAQPDNHHTAVASDGAITEPEAPCSEPSHVVNSADMQDRPKTPRTIRRLAIEILSKPKKIKTAPQEQPNKDSKDDSSVVGELADAAPAELSEAPAPEQASKINMPDTPPRSPPEPGSDTLDISPASATSTLSSVPSNLSARSGDVGMKIKGTAAMHQSSLSLPDTPTKASPQSKTNVATRGVAQKINKGTKGTKRAVASRLSQSKRTENSVEDFTLKDLHSGAYMRSGPRRSTRHVKPEAN</sequence>
<feature type="region of interest" description="Disordered" evidence="1">
    <location>
        <begin position="82"/>
        <end position="321"/>
    </location>
</feature>
<dbReference type="Proteomes" id="UP000801428">
    <property type="component" value="Unassembled WGS sequence"/>
</dbReference>
<name>A0A9P4TIC3_CURKU</name>
<reference evidence="2" key="1">
    <citation type="submission" date="2019-04" db="EMBL/GenBank/DDBJ databases">
        <title>Sequencing of skin fungus with MAO and IRED activity.</title>
        <authorList>
            <person name="Marsaioli A.J."/>
            <person name="Bonatto J.M.C."/>
            <person name="Reis Junior O."/>
        </authorList>
    </citation>
    <scope>NUCLEOTIDE SEQUENCE</scope>
    <source>
        <strain evidence="2">30M1</strain>
    </source>
</reference>
<dbReference type="OrthoDB" id="3799586at2759"/>
<organism evidence="2 3">
    <name type="scientific">Curvularia kusanoi</name>
    <name type="common">Cochliobolus kusanoi</name>
    <dbReference type="NCBI Taxonomy" id="90978"/>
    <lineage>
        <taxon>Eukaryota</taxon>
        <taxon>Fungi</taxon>
        <taxon>Dikarya</taxon>
        <taxon>Ascomycota</taxon>
        <taxon>Pezizomycotina</taxon>
        <taxon>Dothideomycetes</taxon>
        <taxon>Pleosporomycetidae</taxon>
        <taxon>Pleosporales</taxon>
        <taxon>Pleosporineae</taxon>
        <taxon>Pleosporaceae</taxon>
        <taxon>Curvularia</taxon>
    </lineage>
</organism>
<accession>A0A9P4TIC3</accession>
<comment type="caution">
    <text evidence="2">The sequence shown here is derived from an EMBL/GenBank/DDBJ whole genome shotgun (WGS) entry which is preliminary data.</text>
</comment>
<feature type="compositionally biased region" description="Polar residues" evidence="1">
    <location>
        <begin position="205"/>
        <end position="220"/>
    </location>
</feature>
<feature type="compositionally biased region" description="Low complexity" evidence="1">
    <location>
        <begin position="161"/>
        <end position="180"/>
    </location>
</feature>
<gene>
    <name evidence="2" type="ORF">E8E13_009865</name>
</gene>
<protein>
    <submittedName>
        <fullName evidence="2">Uncharacterized protein</fullName>
    </submittedName>
</protein>
<dbReference type="EMBL" id="SWKU01000007">
    <property type="protein sequence ID" value="KAF3005091.1"/>
    <property type="molecule type" value="Genomic_DNA"/>
</dbReference>
<proteinExistence type="predicted"/>
<evidence type="ECO:0000313" key="3">
    <source>
        <dbReference type="Proteomes" id="UP000801428"/>
    </source>
</evidence>
<keyword evidence="3" id="KW-1185">Reference proteome</keyword>